<reference evidence="2 3" key="1">
    <citation type="submission" date="2021-02" db="EMBL/GenBank/DDBJ databases">
        <title>Safari Cat Assemblies.</title>
        <authorList>
            <person name="Bredemeyer K.R."/>
            <person name="Murphy W.J."/>
        </authorList>
    </citation>
    <scope>NUCLEOTIDE SEQUENCE [LARGE SCALE GENOMIC DNA]</scope>
</reference>
<proteinExistence type="predicted"/>
<protein>
    <recommendedName>
        <fullName evidence="4">Sperm acrosome associated 7</fullName>
    </recommendedName>
</protein>
<evidence type="ECO:0000256" key="1">
    <source>
        <dbReference type="SAM" id="MobiDB-lite"/>
    </source>
</evidence>
<feature type="compositionally biased region" description="Polar residues" evidence="1">
    <location>
        <begin position="190"/>
        <end position="199"/>
    </location>
</feature>
<dbReference type="InterPro" id="IPR029301">
    <property type="entry name" value="SPACA7"/>
</dbReference>
<dbReference type="GeneTree" id="ENSGT00390000018090"/>
<keyword evidence="3" id="KW-1185">Reference proteome</keyword>
<reference evidence="2" key="3">
    <citation type="submission" date="2025-09" db="UniProtKB">
        <authorList>
            <consortium name="Ensembl"/>
        </authorList>
    </citation>
    <scope>IDENTIFICATION</scope>
    <source>
        <strain evidence="2">breed Abyssinian</strain>
    </source>
</reference>
<feature type="compositionally biased region" description="Polar residues" evidence="1">
    <location>
        <begin position="95"/>
        <end position="107"/>
    </location>
</feature>
<feature type="region of interest" description="Disordered" evidence="1">
    <location>
        <begin position="95"/>
        <end position="114"/>
    </location>
</feature>
<feature type="compositionally biased region" description="Polar residues" evidence="1">
    <location>
        <begin position="166"/>
        <end position="181"/>
    </location>
</feature>
<evidence type="ECO:0000313" key="3">
    <source>
        <dbReference type="Proteomes" id="UP000823872"/>
    </source>
</evidence>
<dbReference type="Ensembl" id="ENSFCTT00005069012.1">
    <property type="protein sequence ID" value="ENSFCTP00005049370.1"/>
    <property type="gene ID" value="ENSFCTG00005024231.1"/>
</dbReference>
<gene>
    <name evidence="2" type="primary">NABP1</name>
</gene>
<organism evidence="2 3">
    <name type="scientific">Felis catus</name>
    <name type="common">Cat</name>
    <name type="synonym">Felis silvestris catus</name>
    <dbReference type="NCBI Taxonomy" id="9685"/>
    <lineage>
        <taxon>Eukaryota</taxon>
        <taxon>Metazoa</taxon>
        <taxon>Chordata</taxon>
        <taxon>Craniata</taxon>
        <taxon>Vertebrata</taxon>
        <taxon>Euteleostomi</taxon>
        <taxon>Mammalia</taxon>
        <taxon>Eutheria</taxon>
        <taxon>Laurasiatheria</taxon>
        <taxon>Carnivora</taxon>
        <taxon>Feliformia</taxon>
        <taxon>Felidae</taxon>
        <taxon>Felinae</taxon>
        <taxon>Felis</taxon>
    </lineage>
</organism>
<evidence type="ECO:0000313" key="2">
    <source>
        <dbReference type="Ensembl" id="ENSFCTP00005049370.1"/>
    </source>
</evidence>
<reference evidence="2" key="2">
    <citation type="submission" date="2025-08" db="UniProtKB">
        <authorList>
            <consortium name="Ensembl"/>
        </authorList>
    </citation>
    <scope>IDENTIFICATION</scope>
    <source>
        <strain evidence="2">breed Abyssinian</strain>
    </source>
</reference>
<dbReference type="Pfam" id="PF15307">
    <property type="entry name" value="SPACA7"/>
    <property type="match status" value="1"/>
</dbReference>
<feature type="region of interest" description="Disordered" evidence="1">
    <location>
        <begin position="45"/>
        <end position="66"/>
    </location>
</feature>
<feature type="region of interest" description="Disordered" evidence="1">
    <location>
        <begin position="162"/>
        <end position="221"/>
    </location>
</feature>
<sequence>MALPARGCRTPLTSCCEVTGRWTLPSPEHRVGPCSLPAVMSQDPGHSRVSWRPRSSGHGFPPSAGGNMAGDRGVTLFVLLLSCWCHTEPQPINMTSGTVTGPTTEMPPSSKDPEDIPGIFDEILVQEMLNPNKSSVAGKHMTASTLSTKLFNDKNDSMNEDFEVGGTQNYHGLSDNSQFSIGSEDKIFNNEPSTDQSYRLGNPEGYSESQFSSGGKNFKNDQYKKTSVLDKILQNIGKSSGSSSQ</sequence>
<dbReference type="Proteomes" id="UP000823872">
    <property type="component" value="Chromosome A1"/>
</dbReference>
<name>A0ABI7ZQF5_FELCA</name>
<evidence type="ECO:0008006" key="4">
    <source>
        <dbReference type="Google" id="ProtNLM"/>
    </source>
</evidence>
<accession>A0ABI7ZQF5</accession>